<gene>
    <name evidence="3" type="ORF">AAF712_001502</name>
</gene>
<dbReference type="PANTHER" id="PTHR43037:SF4">
    <property type="entry name" value="PEPTIDASE S9 PROLYL OLIGOPEPTIDASE CATALYTIC DOMAIN-CONTAINING PROTEIN"/>
    <property type="match status" value="1"/>
</dbReference>
<evidence type="ECO:0000256" key="1">
    <source>
        <dbReference type="ARBA" id="ARBA00022729"/>
    </source>
</evidence>
<organism evidence="3 4">
    <name type="scientific">Marasmius tenuissimus</name>
    <dbReference type="NCBI Taxonomy" id="585030"/>
    <lineage>
        <taxon>Eukaryota</taxon>
        <taxon>Fungi</taxon>
        <taxon>Dikarya</taxon>
        <taxon>Basidiomycota</taxon>
        <taxon>Agaricomycotina</taxon>
        <taxon>Agaricomycetes</taxon>
        <taxon>Agaricomycetidae</taxon>
        <taxon>Agaricales</taxon>
        <taxon>Marasmiineae</taxon>
        <taxon>Marasmiaceae</taxon>
        <taxon>Marasmius</taxon>
    </lineage>
</organism>
<keyword evidence="4" id="KW-1185">Reference proteome</keyword>
<protein>
    <recommendedName>
        <fullName evidence="2">Peptidase S9 prolyl oligopeptidase catalytic domain-containing protein</fullName>
    </recommendedName>
</protein>
<dbReference type="Proteomes" id="UP001437256">
    <property type="component" value="Unassembled WGS sequence"/>
</dbReference>
<dbReference type="EMBL" id="JBBXMP010000003">
    <property type="protein sequence ID" value="KAL0071645.1"/>
    <property type="molecule type" value="Genomic_DNA"/>
</dbReference>
<dbReference type="InterPro" id="IPR050955">
    <property type="entry name" value="Plant_Biomass_Hydrol_Est"/>
</dbReference>
<feature type="domain" description="Peptidase S9 prolyl oligopeptidase catalytic" evidence="2">
    <location>
        <begin position="234"/>
        <end position="370"/>
    </location>
</feature>
<sequence>MSVEDTTSEVVHEDTLDVVCDFVGGYAFGDAIGIALRSISSWWNITDIKTLSDSDGFALHLQNPTRIAPSQTRVVPMRISQSKPYTKTVIPLEITLTSTESNDTQESLRISLPIKQVPQWSSSTASLVKGTYFFASHTPTLFVGKPPKFENDGSPKPPVLALHGAGVDVATQTFWPDALPQKDHSWIVVPTGRTSWGLDWHGPSAQDAWASLDALITILRNNIVWDAWQIERNARAVVLGHSNGGQGAWYVASRHPDRVLAVLPAAGFIKSQAYIPLTLSRSAHYIDPSLRAILESSLTPDDNDLFLTNLVDTPVFAIHGGNDENVPVWHSRELVSVFKQWNPNSTISFKEDPGQPHFYSTVFDNDEVQSFLDQVLESAAAPSPSKSFTLTVALPADSGTLHGWRVDRLSTPGRLARLAVQVNDDQVHVVSSNIKAFSVDLSAFPVHPDRLWIDKTRLKIPDDVVQSKQIVSFHAVDYKVWKVSTEQNTIQRSGRVQTILSSDHAPLVFVIPDEDNERELSVSLRIAHDLQIYHRLDAEILRDTEISNEVGLGNLVVVGKRAVLALEANFNQNQTGSDSGNFEIKSPPGSLDAPGLGIVFLHPHPTNKDGKMLLMQSTDISGLERAARLFPIRTGVTVPDWVVVGPEADKVGAAGVVSAGVWNSDWDWNPAMSWLY</sequence>
<dbReference type="PANTHER" id="PTHR43037">
    <property type="entry name" value="UNNAMED PRODUCT-RELATED"/>
    <property type="match status" value="1"/>
</dbReference>
<keyword evidence="1" id="KW-0732">Signal</keyword>
<accession>A0ABR3ADN1</accession>
<proteinExistence type="predicted"/>
<dbReference type="Gene3D" id="3.40.50.1820">
    <property type="entry name" value="alpha/beta hydrolase"/>
    <property type="match status" value="1"/>
</dbReference>
<dbReference type="InterPro" id="IPR029058">
    <property type="entry name" value="AB_hydrolase_fold"/>
</dbReference>
<evidence type="ECO:0000313" key="4">
    <source>
        <dbReference type="Proteomes" id="UP001437256"/>
    </source>
</evidence>
<reference evidence="3 4" key="1">
    <citation type="submission" date="2024-05" db="EMBL/GenBank/DDBJ databases">
        <title>A draft genome resource for the thread blight pathogen Marasmius tenuissimus strain MS-2.</title>
        <authorList>
            <person name="Yulfo-Soto G.E."/>
            <person name="Baruah I.K."/>
            <person name="Amoako-Attah I."/>
            <person name="Bukari Y."/>
            <person name="Meinhardt L.W."/>
            <person name="Bailey B.A."/>
            <person name="Cohen S.P."/>
        </authorList>
    </citation>
    <scope>NUCLEOTIDE SEQUENCE [LARGE SCALE GENOMIC DNA]</scope>
    <source>
        <strain evidence="3 4">MS-2</strain>
    </source>
</reference>
<evidence type="ECO:0000313" key="3">
    <source>
        <dbReference type="EMBL" id="KAL0071645.1"/>
    </source>
</evidence>
<comment type="caution">
    <text evidence="3">The sequence shown here is derived from an EMBL/GenBank/DDBJ whole genome shotgun (WGS) entry which is preliminary data.</text>
</comment>
<dbReference type="Pfam" id="PF00326">
    <property type="entry name" value="Peptidase_S9"/>
    <property type="match status" value="1"/>
</dbReference>
<dbReference type="InterPro" id="IPR001375">
    <property type="entry name" value="Peptidase_S9_cat"/>
</dbReference>
<name>A0ABR3ADN1_9AGAR</name>
<dbReference type="SUPFAM" id="SSF53474">
    <property type="entry name" value="alpha/beta-Hydrolases"/>
    <property type="match status" value="1"/>
</dbReference>
<evidence type="ECO:0000259" key="2">
    <source>
        <dbReference type="Pfam" id="PF00326"/>
    </source>
</evidence>